<dbReference type="InterPro" id="IPR053717">
    <property type="entry name" value="MerB_lyase_sf"/>
</dbReference>
<dbReference type="PATRIC" id="fig|1229205.11.peg.802"/>
<evidence type="ECO:0000313" key="1">
    <source>
        <dbReference type="EMBL" id="AFT84851.1"/>
    </source>
</evidence>
<proteinExistence type="predicted"/>
<name>K0DFV9_9BURK</name>
<dbReference type="PRINTS" id="PR01699">
    <property type="entry name" value="ORGNOHGLYASE"/>
</dbReference>
<dbReference type="SUPFAM" id="SSF160387">
    <property type="entry name" value="NosL/MerB-like"/>
    <property type="match status" value="1"/>
</dbReference>
<accession>K0DFV9</accession>
<dbReference type="AlphaFoldDB" id="K0DFV9"/>
<dbReference type="GO" id="GO:0018836">
    <property type="term" value="F:alkylmercury lyase activity"/>
    <property type="evidence" value="ECO:0007669"/>
    <property type="project" value="InterPro"/>
</dbReference>
<dbReference type="EMBL" id="CP003863">
    <property type="protein sequence ID" value="AFT84851.1"/>
    <property type="molecule type" value="Genomic_DNA"/>
</dbReference>
<dbReference type="GeneID" id="27795977"/>
<dbReference type="eggNOG" id="COG1249">
    <property type="taxonomic scope" value="Bacteria"/>
</dbReference>
<dbReference type="RefSeq" id="WP_015001912.1">
    <property type="nucleotide sequence ID" value="NC_018695.1"/>
</dbReference>
<reference evidence="1 2" key="1">
    <citation type="journal article" date="2012" name="J. Bacteriol.">
        <title>Complete Genome Sequence of Burkholderia phenoliruptrix BR3459a (CLA1), a Heat-Tolerant, Nitrogen-Fixing Symbiont of Mimosa flocculosa.</title>
        <authorList>
            <person name="de Oliveira Cunha C."/>
            <person name="Goda Zuleta L.F."/>
            <person name="Paula de Almeida L.G."/>
            <person name="Prioli Ciapina L."/>
            <person name="Lustrino Borges W."/>
            <person name="Pitard R.M."/>
            <person name="Baldani J.I."/>
            <person name="Straliotto R."/>
            <person name="de Faria S.M."/>
            <person name="Hungria M."/>
            <person name="Sousa Cavada B."/>
            <person name="Mercante F.M."/>
            <person name="Ribeiro de Vasconcelos A.T."/>
        </authorList>
    </citation>
    <scope>NUCLEOTIDE SEQUENCE [LARGE SCALE GENOMIC DNA]</scope>
    <source>
        <strain evidence="1 2">BR3459a</strain>
    </source>
</reference>
<organism evidence="1 2">
    <name type="scientific">Paraburkholderia phenoliruptrix BR3459a</name>
    <dbReference type="NCBI Taxonomy" id="1229205"/>
    <lineage>
        <taxon>Bacteria</taxon>
        <taxon>Pseudomonadati</taxon>
        <taxon>Pseudomonadota</taxon>
        <taxon>Betaproteobacteria</taxon>
        <taxon>Burkholderiales</taxon>
        <taxon>Burkholderiaceae</taxon>
        <taxon>Paraburkholderia</taxon>
    </lineage>
</organism>
<sequence>MAQSLRGTPHTFEVDGRRLYTWCAFDTLFFPALIGRTAQVVSRCAVTGVPVSLAVTPAAIRDLEPAGATVSLIVPQDTPDIHHAFCCHVHFFCLCRDR</sequence>
<evidence type="ECO:0008006" key="3">
    <source>
        <dbReference type="Google" id="ProtNLM"/>
    </source>
</evidence>
<dbReference type="HOGENOM" id="CLU_2328385_0_0_4"/>
<dbReference type="Proteomes" id="UP000010105">
    <property type="component" value="Chromosome 1"/>
</dbReference>
<dbReference type="Pfam" id="PF03243">
    <property type="entry name" value="MerB"/>
    <property type="match status" value="1"/>
</dbReference>
<evidence type="ECO:0000313" key="2">
    <source>
        <dbReference type="Proteomes" id="UP000010105"/>
    </source>
</evidence>
<protein>
    <recommendedName>
        <fullName evidence="3">Organomercurial lyase</fullName>
    </recommendedName>
</protein>
<dbReference type="KEGG" id="bpx:BUPH_06494"/>
<dbReference type="InterPro" id="IPR004927">
    <property type="entry name" value="MerB"/>
</dbReference>
<gene>
    <name evidence="1" type="ORF">BUPH_06494</name>
</gene>
<dbReference type="Gene3D" id="3.30.450.410">
    <property type="match status" value="1"/>
</dbReference>